<accession>A0A9W6VJP2</accession>
<keyword evidence="2" id="KW-0732">Signal</keyword>
<dbReference type="Gene3D" id="3.40.1000.10">
    <property type="entry name" value="Mog1/PsbP, alpha/beta/alpha sandwich"/>
    <property type="match status" value="1"/>
</dbReference>
<comment type="caution">
    <text evidence="4">The sequence shown here is derived from an EMBL/GenBank/DDBJ whole genome shotgun (WGS) entry which is preliminary data.</text>
</comment>
<proteinExistence type="predicted"/>
<name>A0A9W6VJP2_9PSEU</name>
<evidence type="ECO:0000256" key="1">
    <source>
        <dbReference type="SAM" id="MobiDB-lite"/>
    </source>
</evidence>
<reference evidence="4" key="1">
    <citation type="submission" date="2023-03" db="EMBL/GenBank/DDBJ databases">
        <title>Amycolatopsis taiwanensis NBRC 103393.</title>
        <authorList>
            <person name="Ichikawa N."/>
            <person name="Sato H."/>
            <person name="Tonouchi N."/>
        </authorList>
    </citation>
    <scope>NUCLEOTIDE SEQUENCE</scope>
    <source>
        <strain evidence="4">NBRC 103393</strain>
    </source>
</reference>
<protein>
    <recommendedName>
        <fullName evidence="3">DUF2020 domain-containing protein</fullName>
    </recommendedName>
</protein>
<sequence length="180" mass="18395">MLVLGTFTLATTLAAAACSQRSGPDTAPSLSSVPPPVTTTPAAPVLPPDPQPVAAGPCPYLATDFVANANGQRVSKVKLSADRPHPSCFFYDRAGKLQLTVRVYVGEPAVATALVDHAAPVDSSNPATEPPGWQGGYQQTGEGAVYAVAKQGAAIVVTTDQMQTVKARTVAKEAISALGL</sequence>
<feature type="region of interest" description="Disordered" evidence="1">
    <location>
        <begin position="20"/>
        <end position="44"/>
    </location>
</feature>
<dbReference type="Pfam" id="PF09449">
    <property type="entry name" value="DUF2020"/>
    <property type="match status" value="1"/>
</dbReference>
<evidence type="ECO:0000256" key="2">
    <source>
        <dbReference type="SAM" id="SignalP"/>
    </source>
</evidence>
<evidence type="ECO:0000259" key="3">
    <source>
        <dbReference type="Pfam" id="PF09449"/>
    </source>
</evidence>
<feature type="chain" id="PRO_5040926597" description="DUF2020 domain-containing protein" evidence="2">
    <location>
        <begin position="17"/>
        <end position="180"/>
    </location>
</feature>
<dbReference type="AlphaFoldDB" id="A0A9W6VJP2"/>
<dbReference type="EMBL" id="BSTI01000028">
    <property type="protein sequence ID" value="GLY70910.1"/>
    <property type="molecule type" value="Genomic_DNA"/>
</dbReference>
<dbReference type="InterPro" id="IPR016123">
    <property type="entry name" value="Mog1/PsbP_a/b/a-sand"/>
</dbReference>
<feature type="signal peptide" evidence="2">
    <location>
        <begin position="1"/>
        <end position="16"/>
    </location>
</feature>
<gene>
    <name evidence="4" type="ORF">Atai01_75290</name>
</gene>
<dbReference type="Proteomes" id="UP001165136">
    <property type="component" value="Unassembled WGS sequence"/>
</dbReference>
<keyword evidence="5" id="KW-1185">Reference proteome</keyword>
<feature type="compositionally biased region" description="Pro residues" evidence="1">
    <location>
        <begin position="33"/>
        <end position="44"/>
    </location>
</feature>
<organism evidence="4 5">
    <name type="scientific">Amycolatopsis taiwanensis</name>
    <dbReference type="NCBI Taxonomy" id="342230"/>
    <lineage>
        <taxon>Bacteria</taxon>
        <taxon>Bacillati</taxon>
        <taxon>Actinomycetota</taxon>
        <taxon>Actinomycetes</taxon>
        <taxon>Pseudonocardiales</taxon>
        <taxon>Pseudonocardiaceae</taxon>
        <taxon>Amycolatopsis</taxon>
    </lineage>
</organism>
<evidence type="ECO:0000313" key="4">
    <source>
        <dbReference type="EMBL" id="GLY70910.1"/>
    </source>
</evidence>
<dbReference type="InterPro" id="IPR018567">
    <property type="entry name" value="DUF2020"/>
</dbReference>
<feature type="domain" description="DUF2020" evidence="3">
    <location>
        <begin position="54"/>
        <end position="180"/>
    </location>
</feature>
<dbReference type="SUPFAM" id="SSF55724">
    <property type="entry name" value="Mog1p/PsbP-like"/>
    <property type="match status" value="1"/>
</dbReference>
<evidence type="ECO:0000313" key="5">
    <source>
        <dbReference type="Proteomes" id="UP001165136"/>
    </source>
</evidence>